<evidence type="ECO:0000313" key="2">
    <source>
        <dbReference type="Proteomes" id="UP000254879"/>
    </source>
</evidence>
<dbReference type="Gene3D" id="2.160.20.80">
    <property type="entry name" value="E3 ubiquitin-protein ligase SopA"/>
    <property type="match status" value="1"/>
</dbReference>
<dbReference type="EMBL" id="UGPG01000001">
    <property type="protein sequence ID" value="STY45120.1"/>
    <property type="molecule type" value="Genomic_DNA"/>
</dbReference>
<reference evidence="1 2" key="1">
    <citation type="submission" date="2018-06" db="EMBL/GenBank/DDBJ databases">
        <authorList>
            <consortium name="Pathogen Informatics"/>
            <person name="Doyle S."/>
        </authorList>
    </citation>
    <scope>NUCLEOTIDE SEQUENCE [LARGE SCALE GENOMIC DNA]</scope>
    <source>
        <strain evidence="2">NCTC 10815</strain>
    </source>
</reference>
<dbReference type="AlphaFoldDB" id="A0A378MFI4"/>
<accession>A0A378MFI4</accession>
<evidence type="ECO:0000313" key="1">
    <source>
        <dbReference type="EMBL" id="STY45120.1"/>
    </source>
</evidence>
<gene>
    <name evidence="1" type="ORF">NCTC10815_02495</name>
</gene>
<proteinExistence type="predicted"/>
<dbReference type="SUPFAM" id="SSF141571">
    <property type="entry name" value="Pentapeptide repeat-like"/>
    <property type="match status" value="1"/>
</dbReference>
<sequence length="51" mass="5501">MDFIGTNLKGGDLSSSNLSELRIDSKKMSGLIISPAQASYLIQLFGVKIKD</sequence>
<name>A0A378MFI4_LISGR</name>
<dbReference type="Proteomes" id="UP000254879">
    <property type="component" value="Unassembled WGS sequence"/>
</dbReference>
<evidence type="ECO:0008006" key="3">
    <source>
        <dbReference type="Google" id="ProtNLM"/>
    </source>
</evidence>
<protein>
    <recommendedName>
        <fullName evidence="3">Pentapeptide repeat-containing protein</fullName>
    </recommendedName>
</protein>
<organism evidence="1 2">
    <name type="scientific">Listeria grayi</name>
    <name type="common">Listeria murrayi</name>
    <dbReference type="NCBI Taxonomy" id="1641"/>
    <lineage>
        <taxon>Bacteria</taxon>
        <taxon>Bacillati</taxon>
        <taxon>Bacillota</taxon>
        <taxon>Bacilli</taxon>
        <taxon>Bacillales</taxon>
        <taxon>Listeriaceae</taxon>
        <taxon>Listeria</taxon>
    </lineage>
</organism>